<name>A0ABQ6C0B7_9NEIS</name>
<dbReference type="RefSeq" id="WP_051083264.1">
    <property type="nucleotide sequence ID" value="NZ_BSOZ01000107.1"/>
</dbReference>
<dbReference type="Proteomes" id="UP001156836">
    <property type="component" value="Unassembled WGS sequence"/>
</dbReference>
<protein>
    <recommendedName>
        <fullName evidence="1">Chorismate-utilising enzyme C-terminal domain-containing protein</fullName>
    </recommendedName>
</protein>
<dbReference type="PANTHER" id="PTHR42839">
    <property type="entry name" value="ISOCHORISMATE SYNTHASE ENTC"/>
    <property type="match status" value="1"/>
</dbReference>
<sequence length="480" mass="52903">MKTVRHFACANPRPAQAVNHHGSAVLQALEQRHPALAAEFTALFSYPTDDGMVSLVALGSEMRIESAKDGDQVSLCLRHGDAVERRALFRLDRHQSYHAQVFRLAAVFLDEIRPMLLERHGLAPDTPLLGGWRCGTRPELVDEPLVFTLPRVLCRIDAATCRLRYVESEHCPAVDPDLFEQARELPPLPPLQVTRRQELPECVDYVDGLVDLLRAIAPDSEEKVVLARAVKLKLKTPVAPNALLRIVAPPRAGANYEFVFRWDGGDAWVGISPETLVRKEAGEVVVEPLAGTRKGSASSSKSERYRQELLNDGKEREEHETAAGMFYDNLASVCLPGSLTVRASRNVIDLGYVQHLKSVIGGQLKPGMNIFDVLAAVYPPATIWGKPLDLGGERIRQFELIDRGFFSGGLGYLTLGDDANFALAIRTARVAGHEVQVYAGSGIVQGADPYREWLETSNKMAPFLLNQFVALPEAPEPAWP</sequence>
<evidence type="ECO:0000259" key="1">
    <source>
        <dbReference type="Pfam" id="PF00425"/>
    </source>
</evidence>
<reference evidence="3" key="1">
    <citation type="journal article" date="2019" name="Int. J. Syst. Evol. Microbiol.">
        <title>The Global Catalogue of Microorganisms (GCM) 10K type strain sequencing project: providing services to taxonomists for standard genome sequencing and annotation.</title>
        <authorList>
            <consortium name="The Broad Institute Genomics Platform"/>
            <consortium name="The Broad Institute Genome Sequencing Center for Infectious Disease"/>
            <person name="Wu L."/>
            <person name="Ma J."/>
        </authorList>
    </citation>
    <scope>NUCLEOTIDE SEQUENCE [LARGE SCALE GENOMIC DNA]</scope>
    <source>
        <strain evidence="3">NBRC 104970</strain>
    </source>
</reference>
<feature type="domain" description="Chorismate-utilising enzyme C-terminal" evidence="1">
    <location>
        <begin position="205"/>
        <end position="459"/>
    </location>
</feature>
<dbReference type="PRINTS" id="PR00095">
    <property type="entry name" value="ANTSNTHASEI"/>
</dbReference>
<proteinExistence type="predicted"/>
<organism evidence="2 3">
    <name type="scientific">Chitiniphilus shinanonensis</name>
    <dbReference type="NCBI Taxonomy" id="553088"/>
    <lineage>
        <taxon>Bacteria</taxon>
        <taxon>Pseudomonadati</taxon>
        <taxon>Pseudomonadota</taxon>
        <taxon>Betaproteobacteria</taxon>
        <taxon>Neisseriales</taxon>
        <taxon>Chitinibacteraceae</taxon>
        <taxon>Chitiniphilus</taxon>
    </lineage>
</organism>
<evidence type="ECO:0000313" key="3">
    <source>
        <dbReference type="Proteomes" id="UP001156836"/>
    </source>
</evidence>
<comment type="caution">
    <text evidence="2">The sequence shown here is derived from an EMBL/GenBank/DDBJ whole genome shotgun (WGS) entry which is preliminary data.</text>
</comment>
<keyword evidence="3" id="KW-1185">Reference proteome</keyword>
<dbReference type="InterPro" id="IPR019999">
    <property type="entry name" value="Anth_synth_I-like"/>
</dbReference>
<dbReference type="InterPro" id="IPR015890">
    <property type="entry name" value="Chorismate_C"/>
</dbReference>
<accession>A0ABQ6C0B7</accession>
<dbReference type="SUPFAM" id="SSF56322">
    <property type="entry name" value="ADC synthase"/>
    <property type="match status" value="1"/>
</dbReference>
<dbReference type="PANTHER" id="PTHR42839:SF2">
    <property type="entry name" value="ISOCHORISMATE SYNTHASE ENTC"/>
    <property type="match status" value="1"/>
</dbReference>
<evidence type="ECO:0000313" key="2">
    <source>
        <dbReference type="EMBL" id="GLS06221.1"/>
    </source>
</evidence>
<gene>
    <name evidence="2" type="ORF">GCM10007860_33910</name>
</gene>
<dbReference type="EMBL" id="BSOZ01000107">
    <property type="protein sequence ID" value="GLS06221.1"/>
    <property type="molecule type" value="Genomic_DNA"/>
</dbReference>
<dbReference type="Gene3D" id="3.60.120.10">
    <property type="entry name" value="Anthranilate synthase"/>
    <property type="match status" value="1"/>
</dbReference>
<dbReference type="InterPro" id="IPR005801">
    <property type="entry name" value="ADC_synthase"/>
</dbReference>
<dbReference type="Pfam" id="PF00425">
    <property type="entry name" value="Chorismate_bind"/>
    <property type="match status" value="1"/>
</dbReference>